<protein>
    <submittedName>
        <fullName evidence="4">Uncharacterized protein</fullName>
    </submittedName>
</protein>
<comment type="caution">
    <text evidence="4">The sequence shown here is derived from an EMBL/GenBank/DDBJ whole genome shotgun (WGS) entry which is preliminary data.</text>
</comment>
<dbReference type="SUPFAM" id="SSF50978">
    <property type="entry name" value="WD40 repeat-like"/>
    <property type="match status" value="1"/>
</dbReference>
<dbReference type="PANTHER" id="PTHR14604:SF3">
    <property type="entry name" value="SPERM-ASSOCIATED ANTIGEN 16 PROTEIN"/>
    <property type="match status" value="1"/>
</dbReference>
<feature type="non-terminal residue" evidence="4">
    <location>
        <position position="1"/>
    </location>
</feature>
<dbReference type="InterPro" id="IPR036322">
    <property type="entry name" value="WD40_repeat_dom_sf"/>
</dbReference>
<keyword evidence="2" id="KW-0677">Repeat</keyword>
<evidence type="ECO:0000256" key="3">
    <source>
        <dbReference type="PROSITE-ProRule" id="PRU00221"/>
    </source>
</evidence>
<dbReference type="InterPro" id="IPR019775">
    <property type="entry name" value="WD40_repeat_CS"/>
</dbReference>
<organism evidence="4 5">
    <name type="scientific">Rotaria magnacalcarata</name>
    <dbReference type="NCBI Taxonomy" id="392030"/>
    <lineage>
        <taxon>Eukaryota</taxon>
        <taxon>Metazoa</taxon>
        <taxon>Spiralia</taxon>
        <taxon>Gnathifera</taxon>
        <taxon>Rotifera</taxon>
        <taxon>Eurotatoria</taxon>
        <taxon>Bdelloidea</taxon>
        <taxon>Philodinida</taxon>
        <taxon>Philodinidae</taxon>
        <taxon>Rotaria</taxon>
    </lineage>
</organism>
<evidence type="ECO:0000256" key="2">
    <source>
        <dbReference type="ARBA" id="ARBA00022737"/>
    </source>
</evidence>
<keyword evidence="1 3" id="KW-0853">WD repeat</keyword>
<gene>
    <name evidence="4" type="ORF">GIL414_LOCUS85503</name>
</gene>
<dbReference type="Gene3D" id="2.130.10.10">
    <property type="entry name" value="YVTN repeat-like/Quinoprotein amine dehydrogenase"/>
    <property type="match status" value="1"/>
</dbReference>
<dbReference type="InterPro" id="IPR050995">
    <property type="entry name" value="WD-F-box_domain-protein"/>
</dbReference>
<sequence length="61" mass="6836">MWAIPEGDMIMKGEGHSDWVSGIDFHPSGNKMATCSGDTTIKIWDFSQKKCVHTFTNHLLP</sequence>
<dbReference type="GO" id="GO:0035082">
    <property type="term" value="P:axoneme assembly"/>
    <property type="evidence" value="ECO:0007669"/>
    <property type="project" value="TreeGrafter"/>
</dbReference>
<proteinExistence type="predicted"/>
<name>A0A8S3JWS1_9BILA</name>
<dbReference type="PROSITE" id="PS50294">
    <property type="entry name" value="WD_REPEATS_REGION"/>
    <property type="match status" value="1"/>
</dbReference>
<dbReference type="InterPro" id="IPR015943">
    <property type="entry name" value="WD40/YVTN_repeat-like_dom_sf"/>
</dbReference>
<dbReference type="GO" id="GO:1990716">
    <property type="term" value="C:axonemal central apparatus"/>
    <property type="evidence" value="ECO:0007669"/>
    <property type="project" value="TreeGrafter"/>
</dbReference>
<dbReference type="SMART" id="SM00320">
    <property type="entry name" value="WD40"/>
    <property type="match status" value="1"/>
</dbReference>
<dbReference type="PROSITE" id="PS50082">
    <property type="entry name" value="WD_REPEATS_2"/>
    <property type="match status" value="1"/>
</dbReference>
<dbReference type="PROSITE" id="PS00678">
    <property type="entry name" value="WD_REPEATS_1"/>
    <property type="match status" value="1"/>
</dbReference>
<dbReference type="Pfam" id="PF00400">
    <property type="entry name" value="WD40"/>
    <property type="match status" value="1"/>
</dbReference>
<dbReference type="PANTHER" id="PTHR14604">
    <property type="entry name" value="WD40 REPEAT PF20"/>
    <property type="match status" value="1"/>
</dbReference>
<dbReference type="Proteomes" id="UP000681720">
    <property type="component" value="Unassembled WGS sequence"/>
</dbReference>
<dbReference type="InterPro" id="IPR001680">
    <property type="entry name" value="WD40_rpt"/>
</dbReference>
<evidence type="ECO:0000313" key="4">
    <source>
        <dbReference type="EMBL" id="CAF5223279.1"/>
    </source>
</evidence>
<evidence type="ECO:0000313" key="5">
    <source>
        <dbReference type="Proteomes" id="UP000681720"/>
    </source>
</evidence>
<dbReference type="EMBL" id="CAJOBJ010370722">
    <property type="protein sequence ID" value="CAF5223279.1"/>
    <property type="molecule type" value="Genomic_DNA"/>
</dbReference>
<dbReference type="AlphaFoldDB" id="A0A8S3JWS1"/>
<feature type="repeat" description="WD" evidence="3">
    <location>
        <begin position="13"/>
        <end position="54"/>
    </location>
</feature>
<accession>A0A8S3JWS1</accession>
<reference evidence="4" key="1">
    <citation type="submission" date="2021-02" db="EMBL/GenBank/DDBJ databases">
        <authorList>
            <person name="Nowell W R."/>
        </authorList>
    </citation>
    <scope>NUCLEOTIDE SEQUENCE</scope>
</reference>
<evidence type="ECO:0000256" key="1">
    <source>
        <dbReference type="ARBA" id="ARBA00022574"/>
    </source>
</evidence>